<gene>
    <name evidence="2" type="ORF">PUN28_002692</name>
</gene>
<keyword evidence="1" id="KW-0472">Membrane</keyword>
<dbReference type="EMBL" id="JADYXP020000002">
    <property type="protein sequence ID" value="KAL0131325.1"/>
    <property type="molecule type" value="Genomic_DNA"/>
</dbReference>
<protein>
    <submittedName>
        <fullName evidence="2">Uncharacterized protein</fullName>
    </submittedName>
</protein>
<feature type="transmembrane region" description="Helical" evidence="1">
    <location>
        <begin position="15"/>
        <end position="39"/>
    </location>
</feature>
<evidence type="ECO:0000256" key="1">
    <source>
        <dbReference type="SAM" id="Phobius"/>
    </source>
</evidence>
<name>A0AAW2GVJ7_9HYME</name>
<feature type="transmembrane region" description="Helical" evidence="1">
    <location>
        <begin position="60"/>
        <end position="80"/>
    </location>
</feature>
<proteinExistence type="predicted"/>
<dbReference type="AlphaFoldDB" id="A0AAW2GVJ7"/>
<sequence>MSIRDLLIYASLPSLHFFAILYFFNVKLFFSFFDILLAFDFIYQQKIALIMSGFLMSANWYINCIFLWSLVYFLLLFYYLPRDTTSNNTNNNSFNIQMKLCTQHVLYFENLGLKVGLRNHGAYGNR</sequence>
<reference evidence="2 3" key="1">
    <citation type="submission" date="2023-03" db="EMBL/GenBank/DDBJ databases">
        <title>High recombination rates correlate with genetic variation in Cardiocondyla obscurior ants.</title>
        <authorList>
            <person name="Errbii M."/>
        </authorList>
    </citation>
    <scope>NUCLEOTIDE SEQUENCE [LARGE SCALE GENOMIC DNA]</scope>
    <source>
        <strain evidence="2">Alpha-2009</strain>
        <tissue evidence="2">Whole body</tissue>
    </source>
</reference>
<comment type="caution">
    <text evidence="2">The sequence shown here is derived from an EMBL/GenBank/DDBJ whole genome shotgun (WGS) entry which is preliminary data.</text>
</comment>
<keyword evidence="3" id="KW-1185">Reference proteome</keyword>
<organism evidence="2 3">
    <name type="scientific">Cardiocondyla obscurior</name>
    <dbReference type="NCBI Taxonomy" id="286306"/>
    <lineage>
        <taxon>Eukaryota</taxon>
        <taxon>Metazoa</taxon>
        <taxon>Ecdysozoa</taxon>
        <taxon>Arthropoda</taxon>
        <taxon>Hexapoda</taxon>
        <taxon>Insecta</taxon>
        <taxon>Pterygota</taxon>
        <taxon>Neoptera</taxon>
        <taxon>Endopterygota</taxon>
        <taxon>Hymenoptera</taxon>
        <taxon>Apocrita</taxon>
        <taxon>Aculeata</taxon>
        <taxon>Formicoidea</taxon>
        <taxon>Formicidae</taxon>
        <taxon>Myrmicinae</taxon>
        <taxon>Cardiocondyla</taxon>
    </lineage>
</organism>
<keyword evidence="1" id="KW-1133">Transmembrane helix</keyword>
<keyword evidence="1" id="KW-0812">Transmembrane</keyword>
<evidence type="ECO:0000313" key="2">
    <source>
        <dbReference type="EMBL" id="KAL0131325.1"/>
    </source>
</evidence>
<evidence type="ECO:0000313" key="3">
    <source>
        <dbReference type="Proteomes" id="UP001430953"/>
    </source>
</evidence>
<dbReference type="Proteomes" id="UP001430953">
    <property type="component" value="Unassembled WGS sequence"/>
</dbReference>
<accession>A0AAW2GVJ7</accession>